<dbReference type="RefSeq" id="WP_338251805.1">
    <property type="nucleotide sequence ID" value="NZ_AP028907.1"/>
</dbReference>
<keyword evidence="3" id="KW-0408">Iron</keyword>
<evidence type="ECO:0000313" key="7">
    <source>
        <dbReference type="EMBL" id="BES81047.1"/>
    </source>
</evidence>
<proteinExistence type="predicted"/>
<dbReference type="EMBL" id="AP028907">
    <property type="protein sequence ID" value="BES81047.1"/>
    <property type="molecule type" value="Genomic_DNA"/>
</dbReference>
<feature type="region of interest" description="Disordered" evidence="5">
    <location>
        <begin position="185"/>
        <end position="213"/>
    </location>
</feature>
<evidence type="ECO:0000256" key="2">
    <source>
        <dbReference type="ARBA" id="ARBA00022723"/>
    </source>
</evidence>
<feature type="domain" description="4Fe-4S ferredoxin-type" evidence="6">
    <location>
        <begin position="75"/>
        <end position="106"/>
    </location>
</feature>
<reference evidence="7 8" key="1">
    <citation type="submission" date="2023-09" db="EMBL/GenBank/DDBJ databases">
        <title>Pyrofollis japonicus gen. nov. sp. nov., a novel member of the family Pyrodictiaceae isolated from the Iheya North hydrothermal field.</title>
        <authorList>
            <person name="Miyazaki U."/>
            <person name="Sanari M."/>
            <person name="Tame A."/>
            <person name="Kitajima M."/>
            <person name="Okamoto A."/>
            <person name="Sawayama S."/>
            <person name="Miyazaki J."/>
            <person name="Takai K."/>
            <person name="Nakagawa S."/>
        </authorList>
    </citation>
    <scope>NUCLEOTIDE SEQUENCE [LARGE SCALE GENOMIC DNA]</scope>
    <source>
        <strain evidence="7 8">AV2</strain>
    </source>
</reference>
<dbReference type="CDD" id="cd10551">
    <property type="entry name" value="PsrB"/>
    <property type="match status" value="1"/>
</dbReference>
<evidence type="ECO:0000313" key="8">
    <source>
        <dbReference type="Proteomes" id="UP001341135"/>
    </source>
</evidence>
<evidence type="ECO:0000256" key="1">
    <source>
        <dbReference type="ARBA" id="ARBA00022485"/>
    </source>
</evidence>
<gene>
    <name evidence="7" type="ORF">PABY_06140</name>
</gene>
<evidence type="ECO:0000256" key="4">
    <source>
        <dbReference type="ARBA" id="ARBA00023014"/>
    </source>
</evidence>
<accession>A0ABM8IU11</accession>
<dbReference type="InterPro" id="IPR050954">
    <property type="entry name" value="ET_IronSulfur_Cluster-Binding"/>
</dbReference>
<dbReference type="PROSITE" id="PS00198">
    <property type="entry name" value="4FE4S_FER_1"/>
    <property type="match status" value="1"/>
</dbReference>
<feature type="domain" description="4Fe-4S ferredoxin-type" evidence="6">
    <location>
        <begin position="4"/>
        <end position="33"/>
    </location>
</feature>
<name>A0ABM8IU11_9CREN</name>
<dbReference type="SUPFAM" id="SSF54862">
    <property type="entry name" value="4Fe-4S ferredoxins"/>
    <property type="match status" value="1"/>
</dbReference>
<dbReference type="PANTHER" id="PTHR43177:SF3">
    <property type="entry name" value="PROTEIN NRFC HOMOLOG"/>
    <property type="match status" value="1"/>
</dbReference>
<evidence type="ECO:0000256" key="5">
    <source>
        <dbReference type="SAM" id="MobiDB-lite"/>
    </source>
</evidence>
<keyword evidence="1" id="KW-0004">4Fe-4S</keyword>
<dbReference type="InterPro" id="IPR017896">
    <property type="entry name" value="4Fe4S_Fe-S-bd"/>
</dbReference>
<keyword evidence="2" id="KW-0479">Metal-binding</keyword>
<sequence>MTRYAMVIDLGKCVGCSACVAACIAENLNSPTYYQPPPLAKLLGLVEEARREEARTLIHELLWTRTSVHRVYGGGSMTVYHLICQHCDNAPCVTVCPTGASFQRRDGIVLVNPGKCILCGYCIAACPYGARHVNPFTRTVDKCTFCVHRLEQGKQPACVETCPTGARILGDLEDPRDPVARLVASGQARPGSPGAVLGPTVPRVYTVPPQKKS</sequence>
<dbReference type="GeneID" id="89288644"/>
<keyword evidence="4" id="KW-0411">Iron-sulfur</keyword>
<dbReference type="InterPro" id="IPR017900">
    <property type="entry name" value="4Fe4S_Fe_S_CS"/>
</dbReference>
<dbReference type="PANTHER" id="PTHR43177">
    <property type="entry name" value="PROTEIN NRFC"/>
    <property type="match status" value="1"/>
</dbReference>
<evidence type="ECO:0000259" key="6">
    <source>
        <dbReference type="PROSITE" id="PS51379"/>
    </source>
</evidence>
<dbReference type="Pfam" id="PF13247">
    <property type="entry name" value="Fer4_11"/>
    <property type="match status" value="1"/>
</dbReference>
<keyword evidence="8" id="KW-1185">Reference proteome</keyword>
<protein>
    <recommendedName>
        <fullName evidence="6">4Fe-4S ferredoxin-type domain-containing protein</fullName>
    </recommendedName>
</protein>
<organism evidence="7 8">
    <name type="scientific">Pyrodictium abyssi</name>
    <dbReference type="NCBI Taxonomy" id="54256"/>
    <lineage>
        <taxon>Archaea</taxon>
        <taxon>Thermoproteota</taxon>
        <taxon>Thermoprotei</taxon>
        <taxon>Desulfurococcales</taxon>
        <taxon>Pyrodictiaceae</taxon>
        <taxon>Pyrodictium</taxon>
    </lineage>
</organism>
<dbReference type="PROSITE" id="PS51379">
    <property type="entry name" value="4FE4S_FER_2"/>
    <property type="match status" value="3"/>
</dbReference>
<dbReference type="Proteomes" id="UP001341135">
    <property type="component" value="Chromosome"/>
</dbReference>
<evidence type="ECO:0000256" key="3">
    <source>
        <dbReference type="ARBA" id="ARBA00023004"/>
    </source>
</evidence>
<dbReference type="Gene3D" id="3.30.70.20">
    <property type="match status" value="2"/>
</dbReference>
<feature type="domain" description="4Fe-4S ferredoxin-type" evidence="6">
    <location>
        <begin position="107"/>
        <end position="136"/>
    </location>
</feature>